<evidence type="ECO:0000313" key="2">
    <source>
        <dbReference type="Proteomes" id="UP000249248"/>
    </source>
</evidence>
<reference evidence="1 2" key="1">
    <citation type="submission" date="2018-06" db="EMBL/GenBank/DDBJ databases">
        <title>The draft genome sequence of Crocinitomix sp. SM1701.</title>
        <authorList>
            <person name="Zhang X."/>
        </authorList>
    </citation>
    <scope>NUCLEOTIDE SEQUENCE [LARGE SCALE GENOMIC DNA]</scope>
    <source>
        <strain evidence="1 2">SM1701</strain>
    </source>
</reference>
<dbReference type="AlphaFoldDB" id="A0A2W1NQ08"/>
<dbReference type="OrthoDB" id="1491784at2"/>
<dbReference type="PROSITE" id="PS51257">
    <property type="entry name" value="PROKAR_LIPOPROTEIN"/>
    <property type="match status" value="1"/>
</dbReference>
<dbReference type="Proteomes" id="UP000249248">
    <property type="component" value="Unassembled WGS sequence"/>
</dbReference>
<sequence>MKIFYLACLLTLFTACQPDLTPSWLVIDDFTFTTNVTVEGENSEEIVDAWVYLDGKSMGTWEIPLKMPILEEGEHELQVFAGIKDNGEGDTRVNYEFYTSYSTTIQLKKEEITAVKPEFKYKSGLSFAGKEDFEDTGNIFGLFSSDDSTKIVSISKNDYPNIVKYGNNCGMIKLSNIDTSFTIITAQSFLIKQTEVYLELDYLSTNSFTIGILDATADGTESINSPHVGLYATDSNNFEWKHAYFPLTYWTNVNTLATYYELYLYGSIDDNNTEGVIYLDNIRIVSY</sequence>
<name>A0A2W1NQ08_9FLAO</name>
<dbReference type="Gene3D" id="2.60.120.430">
    <property type="entry name" value="Galactose-binding lectin"/>
    <property type="match status" value="1"/>
</dbReference>
<evidence type="ECO:0000313" key="1">
    <source>
        <dbReference type="EMBL" id="PZE16708.1"/>
    </source>
</evidence>
<organism evidence="1 2">
    <name type="scientific">Putridiphycobacter roseus</name>
    <dbReference type="NCBI Taxonomy" id="2219161"/>
    <lineage>
        <taxon>Bacteria</taxon>
        <taxon>Pseudomonadati</taxon>
        <taxon>Bacteroidota</taxon>
        <taxon>Flavobacteriia</taxon>
        <taxon>Flavobacteriales</taxon>
        <taxon>Crocinitomicaceae</taxon>
        <taxon>Putridiphycobacter</taxon>
    </lineage>
</organism>
<comment type="caution">
    <text evidence="1">The sequence shown here is derived from an EMBL/GenBank/DDBJ whole genome shotgun (WGS) entry which is preliminary data.</text>
</comment>
<gene>
    <name evidence="1" type="ORF">DNU06_10625</name>
</gene>
<dbReference type="RefSeq" id="WP_111063317.1">
    <property type="nucleotide sequence ID" value="NZ_JBHUCU010000007.1"/>
</dbReference>
<dbReference type="EMBL" id="QKSB01000006">
    <property type="protein sequence ID" value="PZE16708.1"/>
    <property type="molecule type" value="Genomic_DNA"/>
</dbReference>
<proteinExistence type="predicted"/>
<protein>
    <submittedName>
        <fullName evidence="1">Uncharacterized protein</fullName>
    </submittedName>
</protein>
<keyword evidence="2" id="KW-1185">Reference proteome</keyword>
<accession>A0A2W1NQ08</accession>